<dbReference type="AlphaFoldDB" id="A0A6J6D2Q2"/>
<reference evidence="1" key="1">
    <citation type="submission" date="2020-05" db="EMBL/GenBank/DDBJ databases">
        <authorList>
            <person name="Chiriac C."/>
            <person name="Salcher M."/>
            <person name="Ghai R."/>
            <person name="Kavagutti S V."/>
        </authorList>
    </citation>
    <scope>NUCLEOTIDE SEQUENCE</scope>
</reference>
<dbReference type="EMBL" id="CAEZSY010000111">
    <property type="protein sequence ID" value="CAB4558281.1"/>
    <property type="molecule type" value="Genomic_DNA"/>
</dbReference>
<name>A0A6J6D2Q2_9ZZZZ</name>
<gene>
    <name evidence="1" type="ORF">UFOPK1509_00731</name>
</gene>
<sequence length="52" mass="5158">MSANTGTAPASTTELAVAAKEKDGTITSSPALIPAAIKPKCSADVPLFIATQ</sequence>
<organism evidence="1">
    <name type="scientific">freshwater metagenome</name>
    <dbReference type="NCBI Taxonomy" id="449393"/>
    <lineage>
        <taxon>unclassified sequences</taxon>
        <taxon>metagenomes</taxon>
        <taxon>ecological metagenomes</taxon>
    </lineage>
</organism>
<evidence type="ECO:0000313" key="1">
    <source>
        <dbReference type="EMBL" id="CAB4558281.1"/>
    </source>
</evidence>
<proteinExistence type="predicted"/>
<accession>A0A6J6D2Q2</accession>
<protein>
    <submittedName>
        <fullName evidence="1">Unannotated protein</fullName>
    </submittedName>
</protein>